<protein>
    <submittedName>
        <fullName evidence="2">Uncharacterized protein</fullName>
    </submittedName>
</protein>
<feature type="non-terminal residue" evidence="2">
    <location>
        <position position="391"/>
    </location>
</feature>
<accession>A0A7D9IG37</accession>
<evidence type="ECO:0000256" key="1">
    <source>
        <dbReference type="SAM" id="MobiDB-lite"/>
    </source>
</evidence>
<dbReference type="Proteomes" id="UP001152795">
    <property type="component" value="Unassembled WGS sequence"/>
</dbReference>
<organism evidence="2 3">
    <name type="scientific">Paramuricea clavata</name>
    <name type="common">Red gorgonian</name>
    <name type="synonym">Violescent sea-whip</name>
    <dbReference type="NCBI Taxonomy" id="317549"/>
    <lineage>
        <taxon>Eukaryota</taxon>
        <taxon>Metazoa</taxon>
        <taxon>Cnidaria</taxon>
        <taxon>Anthozoa</taxon>
        <taxon>Octocorallia</taxon>
        <taxon>Malacalcyonacea</taxon>
        <taxon>Plexauridae</taxon>
        <taxon>Paramuricea</taxon>
    </lineage>
</organism>
<dbReference type="Gene3D" id="1.10.150.50">
    <property type="entry name" value="Transcription Factor, Ets-1"/>
    <property type="match status" value="1"/>
</dbReference>
<gene>
    <name evidence="2" type="ORF">PACLA_8A087365</name>
</gene>
<comment type="caution">
    <text evidence="2">The sequence shown here is derived from an EMBL/GenBank/DDBJ whole genome shotgun (WGS) entry which is preliminary data.</text>
</comment>
<evidence type="ECO:0000313" key="2">
    <source>
        <dbReference type="EMBL" id="CAB4009607.1"/>
    </source>
</evidence>
<feature type="compositionally biased region" description="Pro residues" evidence="1">
    <location>
        <begin position="208"/>
        <end position="219"/>
    </location>
</feature>
<proteinExistence type="predicted"/>
<dbReference type="EMBL" id="CACRXK020006511">
    <property type="protein sequence ID" value="CAB4009607.1"/>
    <property type="molecule type" value="Genomic_DNA"/>
</dbReference>
<feature type="compositionally biased region" description="Basic and acidic residues" evidence="1">
    <location>
        <begin position="178"/>
        <end position="201"/>
    </location>
</feature>
<sequence length="391" mass="44082">TYVIFHKWAKNSKKPLMSFFISGPKTAKNTLLASAVFNVLGCSPSTPPPPENNLAGSKAMDAVKHYSAEQLGDMTKNDISHLIGDREGKKLYTQLTIEKSGDCWHQIVVHRGVSELQAVMNRRKNISDSDLGANAELSSRGIKSAVRAAQSDRHDTWFEKKLTRRPSLENFQDYNDYSESRKKTQEHMTRQTSYELRRKPPVDIPTSPTKPKPPPPAPKPRNSSLSAPIPPPPPEYTAEIPAPVLSPSSPGSQKVDDLLREHERQQQLLREQQRQLTELRAQQQQKEQIQHYEQNRIRLEQQVKDQEAMLKLLQQQQQQQQQLQHPTQLQSPQIPLHHGIAPQGAYVSYLPYQMPGGIQALPVQGIPGTQPIYTIPQVYGAIPPPVGFQPK</sequence>
<dbReference type="OrthoDB" id="10629763at2759"/>
<dbReference type="AlphaFoldDB" id="A0A7D9IG37"/>
<reference evidence="2" key="1">
    <citation type="submission" date="2020-04" db="EMBL/GenBank/DDBJ databases">
        <authorList>
            <person name="Alioto T."/>
            <person name="Alioto T."/>
            <person name="Gomez Garrido J."/>
        </authorList>
    </citation>
    <scope>NUCLEOTIDE SEQUENCE</scope>
    <source>
        <strain evidence="2">A484AB</strain>
    </source>
</reference>
<keyword evidence="3" id="KW-1185">Reference proteome</keyword>
<name>A0A7D9IG37_PARCT</name>
<dbReference type="InterPro" id="IPR013761">
    <property type="entry name" value="SAM/pointed_sf"/>
</dbReference>
<evidence type="ECO:0000313" key="3">
    <source>
        <dbReference type="Proteomes" id="UP001152795"/>
    </source>
</evidence>
<feature type="region of interest" description="Disordered" evidence="1">
    <location>
        <begin position="173"/>
        <end position="257"/>
    </location>
</feature>